<gene>
    <name evidence="8" type="primary">srpC</name>
    <name evidence="8" type="ORF">CPRO_28880</name>
    <name evidence="9" type="ORF">SAMN02745151_00499</name>
</gene>
<dbReference type="RefSeq" id="WP_066053206.1">
    <property type="nucleotide sequence ID" value="NZ_CP014223.1"/>
</dbReference>
<feature type="transmembrane region" description="Helical" evidence="7">
    <location>
        <begin position="110"/>
        <end position="136"/>
    </location>
</feature>
<dbReference type="InterPro" id="IPR052518">
    <property type="entry name" value="CHR_Transporter"/>
</dbReference>
<feature type="transmembrane region" description="Helical" evidence="7">
    <location>
        <begin position="68"/>
        <end position="98"/>
    </location>
</feature>
<keyword evidence="5 7" id="KW-1133">Transmembrane helix</keyword>
<reference evidence="10" key="2">
    <citation type="submission" date="2016-01" db="EMBL/GenBank/DDBJ databases">
        <authorList>
            <person name="Poehlein A."/>
            <person name="Schlien K."/>
            <person name="Gottschalk G."/>
            <person name="Buckel W."/>
            <person name="Daniel R."/>
        </authorList>
    </citation>
    <scope>NUCLEOTIDE SEQUENCE [LARGE SCALE GENOMIC DNA]</scope>
    <source>
        <strain evidence="10">X2</strain>
    </source>
</reference>
<sequence>MTQWLLLFYEFFKIGLFSVGGGLATLPFLYKLADKYDWFNTGMIADMVAISESTPGPLGVNMATYTGFHFGGVFGGIVATAGLVFPSVVIIIIISKFLQRFRNNTHVEDIFYLLRPAVTGLIGSAGFGVLLTALLHVNEITELSMENFLGFIGIKECILFVVMLFLTNKFQKHPVVYIAVGAAIGIIFAF</sequence>
<protein>
    <submittedName>
        <fullName evidence="8">Chromate transport protein</fullName>
    </submittedName>
    <submittedName>
        <fullName evidence="9">Chromate transporter</fullName>
    </submittedName>
</protein>
<feature type="transmembrane region" description="Helical" evidence="7">
    <location>
        <begin position="148"/>
        <end position="167"/>
    </location>
</feature>
<keyword evidence="10" id="KW-1185">Reference proteome</keyword>
<dbReference type="Proteomes" id="UP000184204">
    <property type="component" value="Unassembled WGS sequence"/>
</dbReference>
<evidence type="ECO:0000256" key="1">
    <source>
        <dbReference type="ARBA" id="ARBA00004651"/>
    </source>
</evidence>
<dbReference type="PANTHER" id="PTHR43663:SF1">
    <property type="entry name" value="CHROMATE TRANSPORTER"/>
    <property type="match status" value="1"/>
</dbReference>
<dbReference type="AlphaFoldDB" id="A0A0X8VBA6"/>
<evidence type="ECO:0000256" key="7">
    <source>
        <dbReference type="SAM" id="Phobius"/>
    </source>
</evidence>
<evidence type="ECO:0000313" key="11">
    <source>
        <dbReference type="Proteomes" id="UP000184204"/>
    </source>
</evidence>
<dbReference type="EMBL" id="FQUA01000001">
    <property type="protein sequence ID" value="SHE34967.1"/>
    <property type="molecule type" value="Genomic_DNA"/>
</dbReference>
<evidence type="ECO:0000313" key="10">
    <source>
        <dbReference type="Proteomes" id="UP000068026"/>
    </source>
</evidence>
<evidence type="ECO:0000256" key="4">
    <source>
        <dbReference type="ARBA" id="ARBA00022692"/>
    </source>
</evidence>
<keyword evidence="4 7" id="KW-0812">Transmembrane</keyword>
<dbReference type="Pfam" id="PF02417">
    <property type="entry name" value="Chromate_transp"/>
    <property type="match status" value="1"/>
</dbReference>
<feature type="transmembrane region" description="Helical" evidence="7">
    <location>
        <begin position="7"/>
        <end position="30"/>
    </location>
</feature>
<feature type="transmembrane region" description="Helical" evidence="7">
    <location>
        <begin position="174"/>
        <end position="189"/>
    </location>
</feature>
<keyword evidence="6 7" id="KW-0472">Membrane</keyword>
<evidence type="ECO:0000313" key="8">
    <source>
        <dbReference type="EMBL" id="AMJ42421.1"/>
    </source>
</evidence>
<dbReference type="PANTHER" id="PTHR43663">
    <property type="entry name" value="CHROMATE TRANSPORT PROTEIN-RELATED"/>
    <property type="match status" value="1"/>
</dbReference>
<reference evidence="8 10" key="1">
    <citation type="journal article" date="2016" name="Genome Announc.">
        <title>Complete Genome Sequence of the Amino Acid-Fermenting Clostridium propionicum X2 (DSM 1682).</title>
        <authorList>
            <person name="Poehlein A."/>
            <person name="Schlien K."/>
            <person name="Chowdhury N.P."/>
            <person name="Gottschalk G."/>
            <person name="Buckel W."/>
            <person name="Daniel R."/>
        </authorList>
    </citation>
    <scope>NUCLEOTIDE SEQUENCE [LARGE SCALE GENOMIC DNA]</scope>
    <source>
        <strain evidence="8 10">X2</strain>
    </source>
</reference>
<evidence type="ECO:0000256" key="2">
    <source>
        <dbReference type="ARBA" id="ARBA00005262"/>
    </source>
</evidence>
<dbReference type="Proteomes" id="UP000068026">
    <property type="component" value="Chromosome"/>
</dbReference>
<evidence type="ECO:0000256" key="5">
    <source>
        <dbReference type="ARBA" id="ARBA00022989"/>
    </source>
</evidence>
<dbReference type="OrthoDB" id="9788907at2"/>
<dbReference type="KEGG" id="cpro:CPRO_28880"/>
<evidence type="ECO:0000256" key="3">
    <source>
        <dbReference type="ARBA" id="ARBA00022475"/>
    </source>
</evidence>
<accession>A0A0X8VBA6</accession>
<dbReference type="GO" id="GO:0015109">
    <property type="term" value="F:chromate transmembrane transporter activity"/>
    <property type="evidence" value="ECO:0007669"/>
    <property type="project" value="InterPro"/>
</dbReference>
<reference evidence="11" key="3">
    <citation type="submission" date="2016-11" db="EMBL/GenBank/DDBJ databases">
        <authorList>
            <person name="Jaros S."/>
            <person name="Januszkiewicz K."/>
            <person name="Wedrychowicz H."/>
        </authorList>
    </citation>
    <scope>NUCLEOTIDE SEQUENCE [LARGE SCALE GENOMIC DNA]</scope>
    <source>
        <strain evidence="11">DSM 1682</strain>
    </source>
</reference>
<comment type="subcellular location">
    <subcellularLocation>
        <location evidence="1">Cell membrane</location>
        <topology evidence="1">Multi-pass membrane protein</topology>
    </subcellularLocation>
</comment>
<name>A0A0X8VBA6_ANAPI</name>
<proteinExistence type="inferred from homology"/>
<dbReference type="InterPro" id="IPR003370">
    <property type="entry name" value="Chromate_transpt"/>
</dbReference>
<dbReference type="GO" id="GO:0005886">
    <property type="term" value="C:plasma membrane"/>
    <property type="evidence" value="ECO:0007669"/>
    <property type="project" value="UniProtKB-SubCell"/>
</dbReference>
<evidence type="ECO:0000256" key="6">
    <source>
        <dbReference type="ARBA" id="ARBA00023136"/>
    </source>
</evidence>
<evidence type="ECO:0000313" key="9">
    <source>
        <dbReference type="EMBL" id="SHE34967.1"/>
    </source>
</evidence>
<reference evidence="9" key="4">
    <citation type="submission" date="2016-11" db="EMBL/GenBank/DDBJ databases">
        <authorList>
            <person name="Varghese N."/>
            <person name="Submissions S."/>
        </authorList>
    </citation>
    <scope>NUCLEOTIDE SEQUENCE</scope>
    <source>
        <strain evidence="9">DSM 1682</strain>
    </source>
</reference>
<keyword evidence="3" id="KW-1003">Cell membrane</keyword>
<dbReference type="EMBL" id="CP014223">
    <property type="protein sequence ID" value="AMJ42421.1"/>
    <property type="molecule type" value="Genomic_DNA"/>
</dbReference>
<comment type="similarity">
    <text evidence="2">Belongs to the chromate ion transporter (CHR) (TC 2.A.51) family.</text>
</comment>
<organism evidence="9 11">
    <name type="scientific">Anaerotignum propionicum DSM 1682</name>
    <dbReference type="NCBI Taxonomy" id="991789"/>
    <lineage>
        <taxon>Bacteria</taxon>
        <taxon>Bacillati</taxon>
        <taxon>Bacillota</taxon>
        <taxon>Clostridia</taxon>
        <taxon>Lachnospirales</taxon>
        <taxon>Anaerotignaceae</taxon>
        <taxon>Anaerotignum</taxon>
    </lineage>
</organism>